<sequence length="74" mass="8035">MTDEAMKLAAFAQMIKALQRDAAEILEAVNAAATHIDEGHRNSAVGALCVLDFHLERVNALKTAVLTLHRVEPL</sequence>
<dbReference type="Proteomes" id="UP000316801">
    <property type="component" value="Unassembled WGS sequence"/>
</dbReference>
<protein>
    <submittedName>
        <fullName evidence="1">Uncharacterized protein</fullName>
    </submittedName>
</protein>
<organism evidence="1 2">
    <name type="scientific">Rhizobium straminoryzae</name>
    <dbReference type="NCBI Taxonomy" id="1387186"/>
    <lineage>
        <taxon>Bacteria</taxon>
        <taxon>Pseudomonadati</taxon>
        <taxon>Pseudomonadota</taxon>
        <taxon>Alphaproteobacteria</taxon>
        <taxon>Hyphomicrobiales</taxon>
        <taxon>Rhizobiaceae</taxon>
        <taxon>Rhizobium/Agrobacterium group</taxon>
        <taxon>Rhizobium</taxon>
    </lineage>
</organism>
<gene>
    <name evidence="1" type="ORF">FNA46_20015</name>
</gene>
<evidence type="ECO:0000313" key="1">
    <source>
        <dbReference type="EMBL" id="TRL35490.1"/>
    </source>
</evidence>
<dbReference type="EMBL" id="VJMG01000065">
    <property type="protein sequence ID" value="TRL35490.1"/>
    <property type="molecule type" value="Genomic_DNA"/>
</dbReference>
<keyword evidence="2" id="KW-1185">Reference proteome</keyword>
<dbReference type="AlphaFoldDB" id="A0A549T0V0"/>
<evidence type="ECO:0000313" key="2">
    <source>
        <dbReference type="Proteomes" id="UP000316801"/>
    </source>
</evidence>
<reference evidence="1 2" key="1">
    <citation type="submission" date="2019-07" db="EMBL/GenBank/DDBJ databases">
        <title>Ln-dependent methylotrophs.</title>
        <authorList>
            <person name="Tani A."/>
        </authorList>
    </citation>
    <scope>NUCLEOTIDE SEQUENCE [LARGE SCALE GENOMIC DNA]</scope>
    <source>
        <strain evidence="1 2">SM12</strain>
    </source>
</reference>
<accession>A0A549T0V0</accession>
<proteinExistence type="predicted"/>
<name>A0A549T0V0_9HYPH</name>
<dbReference type="RefSeq" id="WP_143126980.1">
    <property type="nucleotide sequence ID" value="NZ_VJMG01000065.1"/>
</dbReference>
<comment type="caution">
    <text evidence="1">The sequence shown here is derived from an EMBL/GenBank/DDBJ whole genome shotgun (WGS) entry which is preliminary data.</text>
</comment>